<dbReference type="RefSeq" id="WP_192360347.1">
    <property type="nucleotide sequence ID" value="NZ_CP119182.1"/>
</dbReference>
<proteinExistence type="predicted"/>
<accession>A0A927QK30</accession>
<dbReference type="GeneID" id="79933758"/>
<sequence>MSLTPDEFRANMRGEMYWVKKGLESTAAMAGPALRQMAEAWDTACAQEIAEHPGLAELNVQLDGFYGAGPVRPGEERDQ</sequence>
<dbReference type="EMBL" id="JACYXT010000003">
    <property type="protein sequence ID" value="MBD9723464.1"/>
    <property type="molecule type" value="Genomic_DNA"/>
</dbReference>
<organism evidence="1 2">
    <name type="scientific">Streptomyces caniscabiei</name>
    <dbReference type="NCBI Taxonomy" id="2746961"/>
    <lineage>
        <taxon>Bacteria</taxon>
        <taxon>Bacillati</taxon>
        <taxon>Actinomycetota</taxon>
        <taxon>Actinomycetes</taxon>
        <taxon>Kitasatosporales</taxon>
        <taxon>Streptomycetaceae</taxon>
        <taxon>Streptomyces</taxon>
    </lineage>
</organism>
<comment type="caution">
    <text evidence="1">The sequence shown here is derived from an EMBL/GenBank/DDBJ whole genome shotgun (WGS) entry which is preliminary data.</text>
</comment>
<reference evidence="1" key="1">
    <citation type="submission" date="2020-09" db="EMBL/GenBank/DDBJ databases">
        <title>Streptomyces canutascabiei sp. nov., which causes potato common scab and is distributed across the world.</title>
        <authorList>
            <person name="Nguyen H.P."/>
            <person name="Weisberg A.J."/>
            <person name="Chang J.H."/>
            <person name="Clarke C.R."/>
        </authorList>
    </citation>
    <scope>NUCLEOTIDE SEQUENCE</scope>
    <source>
        <strain evidence="1">ID-01-6.2a</strain>
    </source>
</reference>
<gene>
    <name evidence="1" type="ORF">IHE70_09440</name>
</gene>
<name>A0A927QK30_9ACTN</name>
<evidence type="ECO:0000313" key="2">
    <source>
        <dbReference type="Proteomes" id="UP000661025"/>
    </source>
</evidence>
<protein>
    <submittedName>
        <fullName evidence="1">Uncharacterized protein</fullName>
    </submittedName>
</protein>
<evidence type="ECO:0000313" key="1">
    <source>
        <dbReference type="EMBL" id="MBD9723464.1"/>
    </source>
</evidence>
<dbReference type="AlphaFoldDB" id="A0A927QK30"/>
<dbReference type="Proteomes" id="UP000661025">
    <property type="component" value="Unassembled WGS sequence"/>
</dbReference>